<gene>
    <name evidence="1" type="ORF">DXB65_03710</name>
</gene>
<proteinExistence type="predicted"/>
<accession>A0A3E5BPC1</accession>
<reference evidence="1 2" key="1">
    <citation type="submission" date="2018-08" db="EMBL/GenBank/DDBJ databases">
        <title>A genome reference for cultivated species of the human gut microbiota.</title>
        <authorList>
            <person name="Zou Y."/>
            <person name="Xue W."/>
            <person name="Luo G."/>
        </authorList>
    </citation>
    <scope>NUCLEOTIDE SEQUENCE [LARGE SCALE GENOMIC DNA]</scope>
    <source>
        <strain evidence="1 2">OM05-15BH</strain>
    </source>
</reference>
<sequence>MPEREMNSYRLTSMEEPTDEMLSQLMKEVAEEAKSKSEEAHKNFFNEIRTAVRAQRRVAVRKQQRMEQLRKSKTDIGDE</sequence>
<evidence type="ECO:0000313" key="1">
    <source>
        <dbReference type="EMBL" id="RGN39441.1"/>
    </source>
</evidence>
<dbReference type="RefSeq" id="WP_009129443.1">
    <property type="nucleotide sequence ID" value="NZ_CABKRN010000002.1"/>
</dbReference>
<dbReference type="AlphaFoldDB" id="A0A3E5BPC1"/>
<comment type="caution">
    <text evidence="1">The sequence shown here is derived from an EMBL/GenBank/DDBJ whole genome shotgun (WGS) entry which is preliminary data.</text>
</comment>
<organism evidence="1 2">
    <name type="scientific">Bacteroides oleiciplenus</name>
    <dbReference type="NCBI Taxonomy" id="626931"/>
    <lineage>
        <taxon>Bacteria</taxon>
        <taxon>Pseudomonadati</taxon>
        <taxon>Bacteroidota</taxon>
        <taxon>Bacteroidia</taxon>
        <taxon>Bacteroidales</taxon>
        <taxon>Bacteroidaceae</taxon>
        <taxon>Bacteroides</taxon>
    </lineage>
</organism>
<protein>
    <submittedName>
        <fullName evidence="1">Uncharacterized protein</fullName>
    </submittedName>
</protein>
<name>A0A3E5BPC1_9BACE</name>
<dbReference type="Proteomes" id="UP000260983">
    <property type="component" value="Unassembled WGS sequence"/>
</dbReference>
<evidence type="ECO:0000313" key="2">
    <source>
        <dbReference type="Proteomes" id="UP000260983"/>
    </source>
</evidence>
<dbReference type="EMBL" id="QSUL01000002">
    <property type="protein sequence ID" value="RGN39441.1"/>
    <property type="molecule type" value="Genomic_DNA"/>
</dbReference>